<organism evidence="1 2">
    <name type="scientific">Paenibacillus whitsoniae</name>
    <dbReference type="NCBI Taxonomy" id="2496558"/>
    <lineage>
        <taxon>Bacteria</taxon>
        <taxon>Bacillati</taxon>
        <taxon>Bacillota</taxon>
        <taxon>Bacilli</taxon>
        <taxon>Bacillales</taxon>
        <taxon>Paenibacillaceae</taxon>
        <taxon>Paenibacillus</taxon>
    </lineage>
</organism>
<dbReference type="InterPro" id="IPR011990">
    <property type="entry name" value="TPR-like_helical_dom_sf"/>
</dbReference>
<evidence type="ECO:0008006" key="3">
    <source>
        <dbReference type="Google" id="ProtNLM"/>
    </source>
</evidence>
<proteinExistence type="predicted"/>
<comment type="caution">
    <text evidence="1">The sequence shown here is derived from an EMBL/GenBank/DDBJ whole genome shotgun (WGS) entry which is preliminary data.</text>
</comment>
<dbReference type="OrthoDB" id="6399948at2"/>
<reference evidence="1 2" key="1">
    <citation type="submission" date="2018-12" db="EMBL/GenBank/DDBJ databases">
        <title>Bacillus ochoae sp. nov., Paenibacillus whitsoniae sp. nov., Paenibacillus spiritus sp. nov. Isolated from the Mars Exploration Rover during spacecraft assembly.</title>
        <authorList>
            <person name="Seuylemezian A."/>
            <person name="Vaishampayan P."/>
        </authorList>
    </citation>
    <scope>NUCLEOTIDE SEQUENCE [LARGE SCALE GENOMIC DNA]</scope>
    <source>
        <strain evidence="1 2">MER 54</strain>
    </source>
</reference>
<evidence type="ECO:0000313" key="2">
    <source>
        <dbReference type="Proteomes" id="UP000276128"/>
    </source>
</evidence>
<dbReference type="InterPro" id="IPR004027">
    <property type="entry name" value="SEC_C_motif"/>
</dbReference>
<gene>
    <name evidence="1" type="ORF">EJQ19_24735</name>
</gene>
<dbReference type="AlphaFoldDB" id="A0A430J7R6"/>
<name>A0A430J7R6_9BACL</name>
<dbReference type="SUPFAM" id="SSF103642">
    <property type="entry name" value="Sec-C motif"/>
    <property type="match status" value="1"/>
</dbReference>
<dbReference type="RefSeq" id="WP_126143914.1">
    <property type="nucleotide sequence ID" value="NZ_RXHU01000082.1"/>
</dbReference>
<keyword evidence="2" id="KW-1185">Reference proteome</keyword>
<dbReference type="Pfam" id="PF02810">
    <property type="entry name" value="SEC-C"/>
    <property type="match status" value="1"/>
</dbReference>
<protein>
    <recommendedName>
        <fullName evidence="3">Tetratricopeptide repeat protein</fullName>
    </recommendedName>
</protein>
<sequence length="439" mass="49888">MSQLVKVGRNDPCPCGSGNKYKKCCLPADEAGNVVRIGAQQTAQEEVKAEPQHPASQAEYKSFIAYLQWTSPVYEIIATKLPEHLLGRYTWKDISMIASLWNHYSTSSKPIINKQTVVLATLEYTLSFLLEEVEATQTAVAARYGVSAGSISKRFQEILGFLDQTMSDEEEDAAWDDDDDFLDEEDSFMASQLRSSRLGSVSPAQHLIDKAWHTRSQKERKSLAEQAIKLDPLHPDAYNIIAGDLKDFNLAADYYRQGIEAGRKQLGSAFFAKNKGFFWGLTETRPFMRSMYGCAELCLYVLQRSKEAVSLLEEMLALSPDDGMGARYLLVTAYIFTKQYQKGIAVIDEYDEDSAQFNYNRLFMLYMLQGPQQEMKRLLRQAKKQNPHVLPLLLGLKKVPKNPPETIGFGDESEAVEYFMYHHRLYTEHPEIVSWMAKN</sequence>
<dbReference type="Gene3D" id="3.10.450.50">
    <property type="match status" value="1"/>
</dbReference>
<dbReference type="EMBL" id="RXHU01000082">
    <property type="protein sequence ID" value="RTE05442.1"/>
    <property type="molecule type" value="Genomic_DNA"/>
</dbReference>
<dbReference type="Gene3D" id="1.25.40.10">
    <property type="entry name" value="Tetratricopeptide repeat domain"/>
    <property type="match status" value="1"/>
</dbReference>
<dbReference type="Proteomes" id="UP000276128">
    <property type="component" value="Unassembled WGS sequence"/>
</dbReference>
<accession>A0A430J7R6</accession>
<evidence type="ECO:0000313" key="1">
    <source>
        <dbReference type="EMBL" id="RTE05442.1"/>
    </source>
</evidence>
<dbReference type="SUPFAM" id="SSF81901">
    <property type="entry name" value="HCP-like"/>
    <property type="match status" value="1"/>
</dbReference>